<evidence type="ECO:0000259" key="3">
    <source>
        <dbReference type="PROSITE" id="PS50006"/>
    </source>
</evidence>
<name>A0ABU8ET78_9GAMM</name>
<dbReference type="SUPFAM" id="SSF49879">
    <property type="entry name" value="SMAD/FHA domain"/>
    <property type="match status" value="1"/>
</dbReference>
<dbReference type="Gene3D" id="3.40.50.300">
    <property type="entry name" value="P-loop containing nucleotide triphosphate hydrolases"/>
    <property type="match status" value="1"/>
</dbReference>
<dbReference type="Pfam" id="PF00437">
    <property type="entry name" value="T2SSE"/>
    <property type="match status" value="1"/>
</dbReference>
<evidence type="ECO:0000256" key="2">
    <source>
        <dbReference type="SAM" id="MobiDB-lite"/>
    </source>
</evidence>
<dbReference type="PANTHER" id="PTHR30486:SF15">
    <property type="entry name" value="TYPE II_IV SECRETION SYSTEM ATPASE"/>
    <property type="match status" value="1"/>
</dbReference>
<dbReference type="CDD" id="cd01130">
    <property type="entry name" value="VirB11-like_ATPase"/>
    <property type="match status" value="1"/>
</dbReference>
<comment type="caution">
    <text evidence="4">The sequence shown here is derived from an EMBL/GenBank/DDBJ whole genome shotgun (WGS) entry which is preliminary data.</text>
</comment>
<protein>
    <submittedName>
        <fullName evidence="4">ATPase, T2SS/T4P/T4SS family</fullName>
    </submittedName>
</protein>
<dbReference type="Gene3D" id="2.60.200.20">
    <property type="match status" value="1"/>
</dbReference>
<dbReference type="InterPro" id="IPR001482">
    <property type="entry name" value="T2SS/T4SS_dom"/>
</dbReference>
<dbReference type="Gene3D" id="3.30.450.380">
    <property type="match status" value="1"/>
</dbReference>
<dbReference type="EMBL" id="JBAWKS010000001">
    <property type="protein sequence ID" value="MEI4549416.1"/>
    <property type="molecule type" value="Genomic_DNA"/>
</dbReference>
<dbReference type="CDD" id="cd00060">
    <property type="entry name" value="FHA"/>
    <property type="match status" value="1"/>
</dbReference>
<dbReference type="InterPro" id="IPR000253">
    <property type="entry name" value="FHA_dom"/>
</dbReference>
<feature type="domain" description="FHA" evidence="3">
    <location>
        <begin position="24"/>
        <end position="73"/>
    </location>
</feature>
<dbReference type="InterPro" id="IPR027417">
    <property type="entry name" value="P-loop_NTPase"/>
</dbReference>
<dbReference type="SUPFAM" id="SSF52540">
    <property type="entry name" value="P-loop containing nucleoside triphosphate hydrolases"/>
    <property type="match status" value="1"/>
</dbReference>
<dbReference type="Proteomes" id="UP001382455">
    <property type="component" value="Unassembled WGS sequence"/>
</dbReference>
<dbReference type="PANTHER" id="PTHR30486">
    <property type="entry name" value="TWITCHING MOTILITY PROTEIN PILT"/>
    <property type="match status" value="1"/>
</dbReference>
<feature type="compositionally biased region" description="Polar residues" evidence="2">
    <location>
        <begin position="101"/>
        <end position="132"/>
    </location>
</feature>
<organism evidence="4 5">
    <name type="scientific">Pseudoalteromonas spongiae</name>
    <dbReference type="NCBI Taxonomy" id="298657"/>
    <lineage>
        <taxon>Bacteria</taxon>
        <taxon>Pseudomonadati</taxon>
        <taxon>Pseudomonadota</taxon>
        <taxon>Gammaproteobacteria</taxon>
        <taxon>Alteromonadales</taxon>
        <taxon>Pseudoalteromonadaceae</taxon>
        <taxon>Pseudoalteromonas</taxon>
    </lineage>
</organism>
<sequence length="576" mass="64040">MFEVNIKTAKGTEVGKIRCSEPTCVIGKDKNHLIKLHGFKVSREHAKLYYRQDGIFLEDRGSRTGTFVNQEKIESVGPLDESDLIEIGGYHIHVKAENKNSPNQAFSERPNHLQSNTHSDSTPKGDTIQPNSAVKEHHELAQGDTDETRQKIRERNEWRRRVHKELISQIDLRRVNVSEMSDDELRSQSGSLINSIISGLSLPAEIDSAELAKEVLDESVGLGPLEALVNDKAVSEIMVNAYDEIFYERSGKLYLSDISFTDPQAVLSAIERIVTPIGRRIDEGQPMVDARLKDGSRVNAIIPPLALKGPCITIRKFMDKKLEIEDLVNFGSMNEDMANFLKTTVINKRNVVISGGTGSGKTTLLNVLSNFIPDDERIITVEDAAELKLYQPNLVSLEARPPNQEGKGAVEIRDLVKNCLRMRPDRIVVGECRGGEALDMLQAMNTGHDGSLTTAHANTPRDCVSRLEVMVMMAGMDLPIMAIREQIGSAVNMIVQQSRFSDGSRRVTSITEVTGVEGNTLQLSEIFKFKQTGYDENGKVVGHFMATGMVPEFYENLRDRGIDVDLSIFKPEVPNV</sequence>
<feature type="region of interest" description="Disordered" evidence="2">
    <location>
        <begin position="101"/>
        <end position="152"/>
    </location>
</feature>
<dbReference type="Pfam" id="PF00498">
    <property type="entry name" value="FHA"/>
    <property type="match status" value="1"/>
</dbReference>
<evidence type="ECO:0000313" key="4">
    <source>
        <dbReference type="EMBL" id="MEI4549416.1"/>
    </source>
</evidence>
<evidence type="ECO:0000313" key="5">
    <source>
        <dbReference type="Proteomes" id="UP001382455"/>
    </source>
</evidence>
<dbReference type="RefSeq" id="WP_336434968.1">
    <property type="nucleotide sequence ID" value="NZ_JBAWKS010000001.1"/>
</dbReference>
<reference evidence="4 5" key="1">
    <citation type="submission" date="2023-12" db="EMBL/GenBank/DDBJ databases">
        <title>Friends and Foes: Symbiotic and Algicidal bacterial influence on Karenia brevis blooms.</title>
        <authorList>
            <person name="Fei C."/>
            <person name="Mohamed A.R."/>
            <person name="Booker A."/>
            <person name="Arshad M."/>
            <person name="Klass S."/>
            <person name="Ahn S."/>
            <person name="Gilbert P.M."/>
            <person name="Heil C.A."/>
            <person name="Martinez J.M."/>
            <person name="Amin S.A."/>
        </authorList>
    </citation>
    <scope>NUCLEOTIDE SEQUENCE [LARGE SCALE GENOMIC DNA]</scope>
    <source>
        <strain evidence="4 5">CE15</strain>
    </source>
</reference>
<keyword evidence="5" id="KW-1185">Reference proteome</keyword>
<dbReference type="InterPro" id="IPR008984">
    <property type="entry name" value="SMAD_FHA_dom_sf"/>
</dbReference>
<accession>A0ABU8ET78</accession>
<dbReference type="InterPro" id="IPR050921">
    <property type="entry name" value="T4SS_GSP_E_ATPase"/>
</dbReference>
<comment type="similarity">
    <text evidence="1">Belongs to the GSP E family.</text>
</comment>
<proteinExistence type="inferred from homology"/>
<dbReference type="SMART" id="SM00240">
    <property type="entry name" value="FHA"/>
    <property type="match status" value="1"/>
</dbReference>
<dbReference type="PROSITE" id="PS50006">
    <property type="entry name" value="FHA_DOMAIN"/>
    <property type="match status" value="1"/>
</dbReference>
<feature type="compositionally biased region" description="Basic and acidic residues" evidence="2">
    <location>
        <begin position="134"/>
        <end position="152"/>
    </location>
</feature>
<gene>
    <name evidence="4" type="ORF">WAE96_06835</name>
</gene>
<evidence type="ECO:0000256" key="1">
    <source>
        <dbReference type="ARBA" id="ARBA00006611"/>
    </source>
</evidence>